<feature type="transmembrane region" description="Helical" evidence="7">
    <location>
        <begin position="127"/>
        <end position="146"/>
    </location>
</feature>
<evidence type="ECO:0000313" key="9">
    <source>
        <dbReference type="EMBL" id="MBW4769767.1"/>
    </source>
</evidence>
<dbReference type="EMBL" id="JAHXCT010000006">
    <property type="protein sequence ID" value="MBW4769767.1"/>
    <property type="molecule type" value="Genomic_DNA"/>
</dbReference>
<keyword evidence="9" id="KW-0012">Acyltransferase</keyword>
<feature type="transmembrane region" description="Helical" evidence="7">
    <location>
        <begin position="288"/>
        <end position="311"/>
    </location>
</feature>
<feature type="transmembrane region" description="Helical" evidence="7">
    <location>
        <begin position="48"/>
        <end position="67"/>
    </location>
</feature>
<feature type="transmembrane region" description="Helical" evidence="7">
    <location>
        <begin position="9"/>
        <end position="28"/>
    </location>
</feature>
<feature type="transmembrane region" description="Helical" evidence="7">
    <location>
        <begin position="205"/>
        <end position="222"/>
    </location>
</feature>
<dbReference type="GO" id="GO:0016746">
    <property type="term" value="F:acyltransferase activity"/>
    <property type="evidence" value="ECO:0007669"/>
    <property type="project" value="UniProtKB-KW"/>
</dbReference>
<keyword evidence="6 7" id="KW-0472">Membrane</keyword>
<evidence type="ECO:0000259" key="8">
    <source>
        <dbReference type="Pfam" id="PF01757"/>
    </source>
</evidence>
<feature type="transmembrane region" description="Helical" evidence="7">
    <location>
        <begin position="88"/>
        <end position="107"/>
    </location>
</feature>
<dbReference type="RefSeq" id="WP_219481843.1">
    <property type="nucleotide sequence ID" value="NZ_JAHXCT010000006.1"/>
</dbReference>
<keyword evidence="10" id="KW-1185">Reference proteome</keyword>
<reference evidence="9 10" key="1">
    <citation type="submission" date="2021-07" db="EMBL/GenBank/DDBJ databases">
        <title>Genomic diversity and antimicrobial resistance of Prevotella spp. isolated from chronic lung disease airways.</title>
        <authorList>
            <person name="Webb K.A."/>
            <person name="Olagoke O.S."/>
            <person name="Baird T."/>
            <person name="Neill J."/>
            <person name="Pham A."/>
            <person name="Wells T.J."/>
            <person name="Ramsay K.A."/>
            <person name="Bell S.C."/>
            <person name="Sarovich D.S."/>
            <person name="Price E.P."/>
        </authorList>
    </citation>
    <scope>NUCLEOTIDE SEQUENCE [LARGE SCALE GENOMIC DNA]</scope>
    <source>
        <strain evidence="9 10">SCHI0011.S.12</strain>
    </source>
</reference>
<name>A0ABS6YDW3_9BACT</name>
<accession>A0ABS6YDW3</accession>
<keyword evidence="5 7" id="KW-1133">Transmembrane helix</keyword>
<dbReference type="PANTHER" id="PTHR40074:SF2">
    <property type="entry name" value="O-ACETYLTRANSFERASE WECH"/>
    <property type="match status" value="1"/>
</dbReference>
<comment type="caution">
    <text evidence="9">The sequence shown here is derived from an EMBL/GenBank/DDBJ whole genome shotgun (WGS) entry which is preliminary data.</text>
</comment>
<evidence type="ECO:0000256" key="5">
    <source>
        <dbReference type="ARBA" id="ARBA00022989"/>
    </source>
</evidence>
<keyword evidence="9" id="KW-0808">Transferase</keyword>
<proteinExistence type="inferred from homology"/>
<feature type="transmembrane region" description="Helical" evidence="7">
    <location>
        <begin position="153"/>
        <end position="168"/>
    </location>
</feature>
<dbReference type="Proteomes" id="UP000788426">
    <property type="component" value="Unassembled WGS sequence"/>
</dbReference>
<evidence type="ECO:0000256" key="3">
    <source>
        <dbReference type="ARBA" id="ARBA00022475"/>
    </source>
</evidence>
<evidence type="ECO:0000256" key="7">
    <source>
        <dbReference type="SAM" id="Phobius"/>
    </source>
</evidence>
<feature type="transmembrane region" description="Helical" evidence="7">
    <location>
        <begin position="174"/>
        <end position="193"/>
    </location>
</feature>
<evidence type="ECO:0000313" key="10">
    <source>
        <dbReference type="Proteomes" id="UP000788426"/>
    </source>
</evidence>
<keyword evidence="4 7" id="KW-0812">Transmembrane</keyword>
<comment type="similarity">
    <text evidence="2">Belongs to the acyltransferase 3 family.</text>
</comment>
<dbReference type="Pfam" id="PF01757">
    <property type="entry name" value="Acyl_transf_3"/>
    <property type="match status" value="1"/>
</dbReference>
<sequence length="322" mass="37257">MERSLNEYDLLKVFCVLLVIIGHVLNMYDAKGMVCIAEVPSFNIAKDCIYSFHMPVFVAISGAIYAIQKSKAKYNEMFTFVKKKFTRLIVPYILISSLILFPTMLVVDSVDNPIHYFISSYILALNSRHLWFLLMLFGVFIVVSLLDKYIQKLPYFFILLFGILHFLGGYVPAYFGLSSVATYLIYFYMGYIFQLNISYIKRLPIYFAFILLVFSFTLWFVGYFRADVISMPMFVALWIFAHKLKENNDEICNLKVVKSISKEGMGMYLFHVSFVYIGAFYIKNLAISHYLSFLILLVISTIGSWACSVLVRKLKLTFILGE</sequence>
<dbReference type="InterPro" id="IPR002656">
    <property type="entry name" value="Acyl_transf_3_dom"/>
</dbReference>
<organism evidence="9 10">
    <name type="scientific">Hoylesella nanceiensis</name>
    <dbReference type="NCBI Taxonomy" id="425941"/>
    <lineage>
        <taxon>Bacteria</taxon>
        <taxon>Pseudomonadati</taxon>
        <taxon>Bacteroidota</taxon>
        <taxon>Bacteroidia</taxon>
        <taxon>Bacteroidales</taxon>
        <taxon>Prevotellaceae</taxon>
        <taxon>Hoylesella</taxon>
    </lineage>
</organism>
<evidence type="ECO:0000256" key="2">
    <source>
        <dbReference type="ARBA" id="ARBA00007400"/>
    </source>
</evidence>
<evidence type="ECO:0000256" key="4">
    <source>
        <dbReference type="ARBA" id="ARBA00022692"/>
    </source>
</evidence>
<evidence type="ECO:0000256" key="1">
    <source>
        <dbReference type="ARBA" id="ARBA00004651"/>
    </source>
</evidence>
<feature type="domain" description="Acyltransferase 3" evidence="8">
    <location>
        <begin position="7"/>
        <end position="308"/>
    </location>
</feature>
<feature type="transmembrane region" description="Helical" evidence="7">
    <location>
        <begin position="265"/>
        <end position="282"/>
    </location>
</feature>
<evidence type="ECO:0000256" key="6">
    <source>
        <dbReference type="ARBA" id="ARBA00023136"/>
    </source>
</evidence>
<dbReference type="PANTHER" id="PTHR40074">
    <property type="entry name" value="O-ACETYLTRANSFERASE WECH"/>
    <property type="match status" value="1"/>
</dbReference>
<protein>
    <submittedName>
        <fullName evidence="9">Acyltransferase</fullName>
    </submittedName>
</protein>
<keyword evidence="3" id="KW-1003">Cell membrane</keyword>
<gene>
    <name evidence="9" type="ORF">KZO38_08355</name>
</gene>
<comment type="subcellular location">
    <subcellularLocation>
        <location evidence="1">Cell membrane</location>
        <topology evidence="1">Multi-pass membrane protein</topology>
    </subcellularLocation>
</comment>